<dbReference type="Proteomes" id="UP000005439">
    <property type="component" value="Chromosome"/>
</dbReference>
<proteinExistence type="predicted"/>
<dbReference type="EMBL" id="CP003179">
    <property type="protein sequence ID" value="AEW03955.1"/>
    <property type="molecule type" value="Genomic_DNA"/>
</dbReference>
<dbReference type="PATRIC" id="fig|679936.5.peg.391"/>
<dbReference type="AlphaFoldDB" id="G8TY48"/>
<sequence length="291" mass="29715">MKIWSKSDTVAAVIVGAAVGIVGAGYYAFTQTGHAAVAAHQPSSVSHPLAEPHPATPAEIRAFDAVVRQAAGQTTLPYFVLSGAGSSAHVEGPYPGAQLVVPAIYRVQVNGNAVTETEAPGKIGYQVSLPASPSNTYAEWAQVEVVPHPLHASGFAAYTPLDEPALIDMNGQQISLALPAVAGPLHPEAGSGGNEPLPVAAQVRATAPILWTGVPGQFSESVSVAAGHTYGVSWPVSPQVPIYVTYVTSSPAAAQKLAEALAYRPGYLGASMAWETVSAQVAPAPGGGTRE</sequence>
<keyword evidence="1" id="KW-0472">Membrane</keyword>
<dbReference type="KEGG" id="sap:Sulac_0388"/>
<keyword evidence="3" id="KW-1185">Reference proteome</keyword>
<feature type="transmembrane region" description="Helical" evidence="1">
    <location>
        <begin position="9"/>
        <end position="29"/>
    </location>
</feature>
<keyword evidence="1" id="KW-1133">Transmembrane helix</keyword>
<dbReference type="STRING" id="679936.Sulac_0388"/>
<accession>G8TY48</accession>
<name>G8TY48_SULAD</name>
<reference evidence="2 3" key="2">
    <citation type="journal article" date="2012" name="Stand. Genomic Sci.">
        <title>Complete genome sequence of the moderately thermophilic mineral-sulfide-oxidizing firmicute Sulfobacillus acidophilus type strain (NAL(T)).</title>
        <authorList>
            <person name="Anderson I."/>
            <person name="Chertkov O."/>
            <person name="Chen A."/>
            <person name="Saunders E."/>
            <person name="Lapidus A."/>
            <person name="Nolan M."/>
            <person name="Lucas S."/>
            <person name="Hammon N."/>
            <person name="Deshpande S."/>
            <person name="Cheng J.F."/>
            <person name="Han C."/>
            <person name="Tapia R."/>
            <person name="Goodwin L.A."/>
            <person name="Pitluck S."/>
            <person name="Liolios K."/>
            <person name="Pagani I."/>
            <person name="Ivanova N."/>
            <person name="Mikhailova N."/>
            <person name="Pati A."/>
            <person name="Palaniappan K."/>
            <person name="Land M."/>
            <person name="Pan C."/>
            <person name="Rohde M."/>
            <person name="Pukall R."/>
            <person name="Goker M."/>
            <person name="Detter J.C."/>
            <person name="Woyke T."/>
            <person name="Bristow J."/>
            <person name="Eisen J.A."/>
            <person name="Markowitz V."/>
            <person name="Hugenholtz P."/>
            <person name="Kyrpides N.C."/>
            <person name="Klenk H.P."/>
            <person name="Mavromatis K."/>
        </authorList>
    </citation>
    <scope>NUCLEOTIDE SEQUENCE [LARGE SCALE GENOMIC DNA]</scope>
    <source>
        <strain evidence="3">ATCC 700253 / DSM 10332 / NAL</strain>
    </source>
</reference>
<reference evidence="3" key="1">
    <citation type="submission" date="2011-12" db="EMBL/GenBank/DDBJ databases">
        <title>The complete genome of chromosome of Sulfobacillus acidophilus DSM 10332.</title>
        <authorList>
            <person name="Lucas S."/>
            <person name="Han J."/>
            <person name="Lapidus A."/>
            <person name="Bruce D."/>
            <person name="Goodwin L."/>
            <person name="Pitluck S."/>
            <person name="Peters L."/>
            <person name="Kyrpides N."/>
            <person name="Mavromatis K."/>
            <person name="Ivanova N."/>
            <person name="Mikhailova N."/>
            <person name="Chertkov O."/>
            <person name="Saunders E."/>
            <person name="Detter J.C."/>
            <person name="Tapia R."/>
            <person name="Han C."/>
            <person name="Land M."/>
            <person name="Hauser L."/>
            <person name="Markowitz V."/>
            <person name="Cheng J.-F."/>
            <person name="Hugenholtz P."/>
            <person name="Woyke T."/>
            <person name="Wu D."/>
            <person name="Pukall R."/>
            <person name="Gehrich-Schroeter G."/>
            <person name="Schneider S."/>
            <person name="Klenk H.-P."/>
            <person name="Eisen J.A."/>
        </authorList>
    </citation>
    <scope>NUCLEOTIDE SEQUENCE [LARGE SCALE GENOMIC DNA]</scope>
    <source>
        <strain evidence="3">ATCC 700253 / DSM 10332 / NAL</strain>
    </source>
</reference>
<evidence type="ECO:0000313" key="3">
    <source>
        <dbReference type="Proteomes" id="UP000005439"/>
    </source>
</evidence>
<dbReference type="HOGENOM" id="CLU_956230_0_0_9"/>
<organism evidence="2 3">
    <name type="scientific">Sulfobacillus acidophilus (strain ATCC 700253 / DSM 10332 / NAL)</name>
    <dbReference type="NCBI Taxonomy" id="679936"/>
    <lineage>
        <taxon>Bacteria</taxon>
        <taxon>Bacillati</taxon>
        <taxon>Bacillota</taxon>
        <taxon>Clostridia</taxon>
        <taxon>Eubacteriales</taxon>
        <taxon>Clostridiales Family XVII. Incertae Sedis</taxon>
        <taxon>Sulfobacillus</taxon>
    </lineage>
</organism>
<evidence type="ECO:0000256" key="1">
    <source>
        <dbReference type="SAM" id="Phobius"/>
    </source>
</evidence>
<protein>
    <submittedName>
        <fullName evidence="2">Uncharacterized protein</fullName>
    </submittedName>
</protein>
<keyword evidence="1" id="KW-0812">Transmembrane</keyword>
<evidence type="ECO:0000313" key="2">
    <source>
        <dbReference type="EMBL" id="AEW03955.1"/>
    </source>
</evidence>
<gene>
    <name evidence="2" type="ordered locus">Sulac_0388</name>
</gene>